<organism evidence="4 5">
    <name type="scientific">Pelagomonas calceolata</name>
    <dbReference type="NCBI Taxonomy" id="35677"/>
    <lineage>
        <taxon>Eukaryota</taxon>
        <taxon>Sar</taxon>
        <taxon>Stramenopiles</taxon>
        <taxon>Ochrophyta</taxon>
        <taxon>Pelagophyceae</taxon>
        <taxon>Pelagomonadales</taxon>
        <taxon>Pelagomonadaceae</taxon>
        <taxon>Pelagomonas</taxon>
    </lineage>
</organism>
<comment type="caution">
    <text evidence="4">The sequence shown here is derived from an EMBL/GenBank/DDBJ whole genome shotgun (WGS) entry which is preliminary data.</text>
</comment>
<dbReference type="AlphaFoldDB" id="A0A8J2WTJ9"/>
<feature type="compositionally biased region" description="Pro residues" evidence="1">
    <location>
        <begin position="24"/>
        <end position="40"/>
    </location>
</feature>
<feature type="transmembrane region" description="Helical" evidence="2">
    <location>
        <begin position="242"/>
        <end position="261"/>
    </location>
</feature>
<gene>
    <name evidence="4" type="ORF">PECAL_1P12570</name>
</gene>
<keyword evidence="5" id="KW-1185">Reference proteome</keyword>
<dbReference type="SUPFAM" id="SSF48452">
    <property type="entry name" value="TPR-like"/>
    <property type="match status" value="1"/>
</dbReference>
<proteinExistence type="predicted"/>
<dbReference type="InterPro" id="IPR011990">
    <property type="entry name" value="TPR-like_helical_dom_sf"/>
</dbReference>
<accession>A0A8J2WTJ9</accession>
<evidence type="ECO:0000256" key="1">
    <source>
        <dbReference type="SAM" id="MobiDB-lite"/>
    </source>
</evidence>
<reference evidence="4" key="1">
    <citation type="submission" date="2021-11" db="EMBL/GenBank/DDBJ databases">
        <authorList>
            <consortium name="Genoscope - CEA"/>
            <person name="William W."/>
        </authorList>
    </citation>
    <scope>NUCLEOTIDE SEQUENCE</scope>
</reference>
<keyword evidence="2" id="KW-0812">Transmembrane</keyword>
<evidence type="ECO:0000256" key="2">
    <source>
        <dbReference type="SAM" id="Phobius"/>
    </source>
</evidence>
<feature type="signal peptide" evidence="3">
    <location>
        <begin position="1"/>
        <end position="17"/>
    </location>
</feature>
<sequence length="278" mass="30153">MHARTWCLLQLAAVIDAAGSGRPSPRPRPRPSPTPKPTMPQPTTLAPTTVAASTCRSTIATAPTPSLLVANYSSMEDAYDNVQHGHATYECAEILIEELQQYDKAEPYLWCVLDHCAGCDVNGMCPTAYLSLETTSKCESAVWNYLGFVNRKKATPDYDHAKTYYDKALELWPANCGALSYMTELHLTLNNATAARATHADFCTACDGPSEDAVAALGRCPTPAPSDVVDAARRRGPTVFDGVLMVLSIAVVFYLLSFMACEPPGCGRDPKPFRGDKW</sequence>
<feature type="chain" id="PRO_5035197111" evidence="3">
    <location>
        <begin position="18"/>
        <end position="278"/>
    </location>
</feature>
<feature type="region of interest" description="Disordered" evidence="1">
    <location>
        <begin position="18"/>
        <end position="47"/>
    </location>
</feature>
<evidence type="ECO:0000256" key="3">
    <source>
        <dbReference type="SAM" id="SignalP"/>
    </source>
</evidence>
<dbReference type="EMBL" id="CAKKNE010000001">
    <property type="protein sequence ID" value="CAH0364870.1"/>
    <property type="molecule type" value="Genomic_DNA"/>
</dbReference>
<protein>
    <submittedName>
        <fullName evidence="4">Uncharacterized protein</fullName>
    </submittedName>
</protein>
<dbReference type="Proteomes" id="UP000789595">
    <property type="component" value="Unassembled WGS sequence"/>
</dbReference>
<name>A0A8J2WTJ9_9STRA</name>
<keyword evidence="3" id="KW-0732">Signal</keyword>
<dbReference type="Gene3D" id="1.25.40.10">
    <property type="entry name" value="Tetratricopeptide repeat domain"/>
    <property type="match status" value="1"/>
</dbReference>
<evidence type="ECO:0000313" key="4">
    <source>
        <dbReference type="EMBL" id="CAH0364870.1"/>
    </source>
</evidence>
<evidence type="ECO:0000313" key="5">
    <source>
        <dbReference type="Proteomes" id="UP000789595"/>
    </source>
</evidence>
<keyword evidence="2" id="KW-0472">Membrane</keyword>
<keyword evidence="2" id="KW-1133">Transmembrane helix</keyword>